<dbReference type="Gene3D" id="3.30.470.20">
    <property type="entry name" value="ATP-grasp fold, B domain"/>
    <property type="match status" value="1"/>
</dbReference>
<evidence type="ECO:0000313" key="1">
    <source>
        <dbReference type="EMBL" id="GGZ19888.1"/>
    </source>
</evidence>
<reference evidence="1" key="1">
    <citation type="journal article" date="2014" name="Int. J. Syst. Evol. Microbiol.">
        <title>Complete genome sequence of Corynebacterium casei LMG S-19264T (=DSM 44701T), isolated from a smear-ripened cheese.</title>
        <authorList>
            <consortium name="US DOE Joint Genome Institute (JGI-PGF)"/>
            <person name="Walter F."/>
            <person name="Albersmeier A."/>
            <person name="Kalinowski J."/>
            <person name="Ruckert C."/>
        </authorList>
    </citation>
    <scope>NUCLEOTIDE SEQUENCE</scope>
    <source>
        <strain evidence="1">KCTC 32296</strain>
    </source>
</reference>
<dbReference type="AlphaFoldDB" id="A0A918UM35"/>
<dbReference type="Proteomes" id="UP000662572">
    <property type="component" value="Unassembled WGS sequence"/>
</dbReference>
<dbReference type="PANTHER" id="PTHR39217">
    <property type="match status" value="1"/>
</dbReference>
<accession>A0A918UM35</accession>
<organism evidence="1 2">
    <name type="scientific">Asticcacaulis endophyticus</name>
    <dbReference type="NCBI Taxonomy" id="1395890"/>
    <lineage>
        <taxon>Bacteria</taxon>
        <taxon>Pseudomonadati</taxon>
        <taxon>Pseudomonadota</taxon>
        <taxon>Alphaproteobacteria</taxon>
        <taxon>Caulobacterales</taxon>
        <taxon>Caulobacteraceae</taxon>
        <taxon>Asticcacaulis</taxon>
    </lineage>
</organism>
<name>A0A918UM35_9CAUL</name>
<reference evidence="1" key="2">
    <citation type="submission" date="2020-09" db="EMBL/GenBank/DDBJ databases">
        <authorList>
            <person name="Sun Q."/>
            <person name="Kim S."/>
        </authorList>
    </citation>
    <scope>NUCLEOTIDE SEQUENCE</scope>
    <source>
        <strain evidence="1">KCTC 32296</strain>
    </source>
</reference>
<dbReference type="InterPro" id="IPR053191">
    <property type="entry name" value="DcsG_Biosynth_Enzyme"/>
</dbReference>
<protein>
    <submittedName>
        <fullName evidence="1">ATP-grasp domain protein</fullName>
    </submittedName>
</protein>
<sequence>MSKSLLILTPNPDHPSHHGRWPYVLEAFREALYDLDLDVFDQAWSEPVTTPYDLICPLVAWGYHNAPNDFRRALAQIKAKGHRLLNPAEIVSWNVDKRYLRDLAQAGVRTIPTAFVDQLTPENMAAARADFGQDALVLKPVVSAGAKNTLIWKGVDVPAEAPQSEAMIQPLMRAIQTEGEWSLLFFGGDFSHAVLKTPKDGDFRSQPDYDAHLRMETPPDEALQLASDALEFVGRDSVLYARVDMVRDDQGRFCLMELELIEPDLYLKYDDGAPERLAKAFAAALHIGCGCH</sequence>
<evidence type="ECO:0000313" key="2">
    <source>
        <dbReference type="Proteomes" id="UP000662572"/>
    </source>
</evidence>
<dbReference type="RefSeq" id="WP_189484385.1">
    <property type="nucleotide sequence ID" value="NZ_BMZB01000001.1"/>
</dbReference>
<proteinExistence type="predicted"/>
<dbReference type="SUPFAM" id="SSF56059">
    <property type="entry name" value="Glutathione synthetase ATP-binding domain-like"/>
    <property type="match status" value="1"/>
</dbReference>
<dbReference type="PANTHER" id="PTHR39217:SF1">
    <property type="entry name" value="GLUTATHIONE SYNTHETASE"/>
    <property type="match status" value="1"/>
</dbReference>
<dbReference type="EMBL" id="BMZB01000001">
    <property type="protein sequence ID" value="GGZ19888.1"/>
    <property type="molecule type" value="Genomic_DNA"/>
</dbReference>
<comment type="caution">
    <text evidence="1">The sequence shown here is derived from an EMBL/GenBank/DDBJ whole genome shotgun (WGS) entry which is preliminary data.</text>
</comment>
<gene>
    <name evidence="1" type="ORF">GCM10011273_00550</name>
</gene>
<keyword evidence="2" id="KW-1185">Reference proteome</keyword>